<evidence type="ECO:0000313" key="3">
    <source>
        <dbReference type="EMBL" id="TWT80568.1"/>
    </source>
</evidence>
<gene>
    <name evidence="3" type="ORF">CA13_20130</name>
</gene>
<evidence type="ECO:0000313" key="4">
    <source>
        <dbReference type="Proteomes" id="UP000315010"/>
    </source>
</evidence>
<dbReference type="InterPro" id="IPR011109">
    <property type="entry name" value="DNA_bind_recombinase_dom"/>
</dbReference>
<dbReference type="Gene3D" id="3.90.1750.20">
    <property type="entry name" value="Putative Large Serine Recombinase, Chain B, Domain 2"/>
    <property type="match status" value="1"/>
</dbReference>
<comment type="caution">
    <text evidence="3">The sequence shown here is derived from an EMBL/GenBank/DDBJ whole genome shotgun (WGS) entry which is preliminary data.</text>
</comment>
<feature type="domain" description="Resolvase/invertase-type recombinase catalytic" evidence="1">
    <location>
        <begin position="4"/>
        <end position="150"/>
    </location>
</feature>
<dbReference type="Pfam" id="PF07508">
    <property type="entry name" value="Recombinase"/>
    <property type="match status" value="1"/>
</dbReference>
<dbReference type="PROSITE" id="PS51736">
    <property type="entry name" value="RECOMBINASES_3"/>
    <property type="match status" value="1"/>
</dbReference>
<dbReference type="PANTHER" id="PTHR30461">
    <property type="entry name" value="DNA-INVERTASE FROM LAMBDOID PROPHAGE"/>
    <property type="match status" value="1"/>
</dbReference>
<protein>
    <recommendedName>
        <fullName evidence="5">DNA-invertase hin</fullName>
    </recommendedName>
</protein>
<dbReference type="Gene3D" id="3.40.50.1390">
    <property type="entry name" value="Resolvase, N-terminal catalytic domain"/>
    <property type="match status" value="1"/>
</dbReference>
<dbReference type="Pfam" id="PF13408">
    <property type="entry name" value="Zn_ribbon_recom"/>
    <property type="match status" value="1"/>
</dbReference>
<organism evidence="3 4">
    <name type="scientific">Novipirellula herctigrandis</name>
    <dbReference type="NCBI Taxonomy" id="2527986"/>
    <lineage>
        <taxon>Bacteria</taxon>
        <taxon>Pseudomonadati</taxon>
        <taxon>Planctomycetota</taxon>
        <taxon>Planctomycetia</taxon>
        <taxon>Pirellulales</taxon>
        <taxon>Pirellulaceae</taxon>
        <taxon>Novipirellula</taxon>
    </lineage>
</organism>
<sequence length="413" mass="46589">MARAAAVYVRQSRTRGLTYSSCQNQADLCQSLALQRGWTVTTVYSDEGQSSETLDRPELSRLLDAIKTGQVERLIVYSADRLSRRLIDFLRLLELFDEHNVELTVVNDPNYSDTAVGRLMTNIVAAASEFQQDLTRDRMADMRAAYKRHGKRVAGRVPFGYQADPVTKQLVVDPEQFVVVRDFFELASKGGRPSDLASLANLSEWRDHNGETGRWTARRILKLLKNRVYVGEILNGDSTLPGEHEAIVTVSTFDAVQDQLIRRRTRESNHGERQLSGTRSFANLLGKLFCGQCNRPMSTSVSHRGPIRYLYYRCRAHAGGRPPCTGVNISVYELEQYVGSVLANVEDADSELPREFRKHWNQLDERQRQLGLAQVIHRVVYDHEPGEITIEMKEIDVESFAAGGAEPTDGSQI</sequence>
<reference evidence="3 4" key="1">
    <citation type="submission" date="2019-02" db="EMBL/GenBank/DDBJ databases">
        <title>Deep-cultivation of Planctomycetes and their phenomic and genomic characterization uncovers novel biology.</title>
        <authorList>
            <person name="Wiegand S."/>
            <person name="Jogler M."/>
            <person name="Boedeker C."/>
            <person name="Pinto D."/>
            <person name="Vollmers J."/>
            <person name="Rivas-Marin E."/>
            <person name="Kohn T."/>
            <person name="Peeters S.H."/>
            <person name="Heuer A."/>
            <person name="Rast P."/>
            <person name="Oberbeckmann S."/>
            <person name="Bunk B."/>
            <person name="Jeske O."/>
            <person name="Meyerdierks A."/>
            <person name="Storesund J.E."/>
            <person name="Kallscheuer N."/>
            <person name="Luecker S."/>
            <person name="Lage O.M."/>
            <person name="Pohl T."/>
            <person name="Merkel B.J."/>
            <person name="Hornburger P."/>
            <person name="Mueller R.-W."/>
            <person name="Bruemmer F."/>
            <person name="Labrenz M."/>
            <person name="Spormann A.M."/>
            <person name="Op Den Camp H."/>
            <person name="Overmann J."/>
            <person name="Amann R."/>
            <person name="Jetten M.S.M."/>
            <person name="Mascher T."/>
            <person name="Medema M.H."/>
            <person name="Devos D.P."/>
            <person name="Kaster A.-K."/>
            <person name="Ovreas L."/>
            <person name="Rohde M."/>
            <person name="Galperin M.Y."/>
            <person name="Jogler C."/>
        </authorList>
    </citation>
    <scope>NUCLEOTIDE SEQUENCE [LARGE SCALE GENOMIC DNA]</scope>
    <source>
        <strain evidence="3 4">CA13</strain>
    </source>
</reference>
<keyword evidence="4" id="KW-1185">Reference proteome</keyword>
<dbReference type="AlphaFoldDB" id="A0A5C5YZN3"/>
<proteinExistence type="predicted"/>
<dbReference type="SUPFAM" id="SSF53041">
    <property type="entry name" value="Resolvase-like"/>
    <property type="match status" value="1"/>
</dbReference>
<name>A0A5C5YZN3_9BACT</name>
<dbReference type="GO" id="GO:0000150">
    <property type="term" value="F:DNA strand exchange activity"/>
    <property type="evidence" value="ECO:0007669"/>
    <property type="project" value="InterPro"/>
</dbReference>
<evidence type="ECO:0000259" key="2">
    <source>
        <dbReference type="PROSITE" id="PS51737"/>
    </source>
</evidence>
<evidence type="ECO:0008006" key="5">
    <source>
        <dbReference type="Google" id="ProtNLM"/>
    </source>
</evidence>
<accession>A0A5C5YZN3</accession>
<dbReference type="InterPro" id="IPR050639">
    <property type="entry name" value="SSR_resolvase"/>
</dbReference>
<evidence type="ECO:0000259" key="1">
    <source>
        <dbReference type="PROSITE" id="PS51736"/>
    </source>
</evidence>
<dbReference type="PROSITE" id="PS51737">
    <property type="entry name" value="RECOMBINASE_DNA_BIND"/>
    <property type="match status" value="1"/>
</dbReference>
<dbReference type="Pfam" id="PF00239">
    <property type="entry name" value="Resolvase"/>
    <property type="match status" value="1"/>
</dbReference>
<dbReference type="Proteomes" id="UP000315010">
    <property type="component" value="Unassembled WGS sequence"/>
</dbReference>
<feature type="domain" description="Recombinase" evidence="2">
    <location>
        <begin position="158"/>
        <end position="266"/>
    </location>
</feature>
<dbReference type="EMBL" id="SJPJ01000001">
    <property type="protein sequence ID" value="TWT80568.1"/>
    <property type="molecule type" value="Genomic_DNA"/>
</dbReference>
<dbReference type="SMART" id="SM00857">
    <property type="entry name" value="Resolvase"/>
    <property type="match status" value="1"/>
</dbReference>
<dbReference type="InterPro" id="IPR038109">
    <property type="entry name" value="DNA_bind_recomb_sf"/>
</dbReference>
<dbReference type="InterPro" id="IPR036162">
    <property type="entry name" value="Resolvase-like_N_sf"/>
</dbReference>
<dbReference type="PANTHER" id="PTHR30461:SF23">
    <property type="entry name" value="DNA RECOMBINASE-RELATED"/>
    <property type="match status" value="1"/>
</dbReference>
<dbReference type="CDD" id="cd00338">
    <property type="entry name" value="Ser_Recombinase"/>
    <property type="match status" value="1"/>
</dbReference>
<dbReference type="InterPro" id="IPR025827">
    <property type="entry name" value="Zn_ribbon_recom_dom"/>
</dbReference>
<dbReference type="GO" id="GO:0003677">
    <property type="term" value="F:DNA binding"/>
    <property type="evidence" value="ECO:0007669"/>
    <property type="project" value="InterPro"/>
</dbReference>
<dbReference type="InterPro" id="IPR006119">
    <property type="entry name" value="Resolv_N"/>
</dbReference>